<accession>A1U0S3</accession>
<dbReference type="KEGG" id="maq:Maqu_1508"/>
<feature type="domain" description="DUF4124" evidence="3">
    <location>
        <begin position="19"/>
        <end position="54"/>
    </location>
</feature>
<evidence type="ECO:0000313" key="4">
    <source>
        <dbReference type="EMBL" id="ABM18592.1"/>
    </source>
</evidence>
<dbReference type="AlphaFoldDB" id="A1U0S3"/>
<keyword evidence="2" id="KW-0732">Signal</keyword>
<feature type="region of interest" description="Disordered" evidence="1">
    <location>
        <begin position="94"/>
        <end position="115"/>
    </location>
</feature>
<dbReference type="Proteomes" id="UP000000998">
    <property type="component" value="Chromosome"/>
</dbReference>
<organism evidence="4 5">
    <name type="scientific">Marinobacter nauticus (strain ATCC 700491 / DSM 11845 / VT8)</name>
    <name type="common">Marinobacter aquaeolei</name>
    <dbReference type="NCBI Taxonomy" id="351348"/>
    <lineage>
        <taxon>Bacteria</taxon>
        <taxon>Pseudomonadati</taxon>
        <taxon>Pseudomonadota</taxon>
        <taxon>Gammaproteobacteria</taxon>
        <taxon>Pseudomonadales</taxon>
        <taxon>Marinobacteraceae</taxon>
        <taxon>Marinobacter</taxon>
    </lineage>
</organism>
<feature type="region of interest" description="Disordered" evidence="1">
    <location>
        <begin position="141"/>
        <end position="163"/>
    </location>
</feature>
<proteinExistence type="predicted"/>
<evidence type="ECO:0000256" key="1">
    <source>
        <dbReference type="SAM" id="MobiDB-lite"/>
    </source>
</evidence>
<feature type="signal peptide" evidence="2">
    <location>
        <begin position="1"/>
        <end position="30"/>
    </location>
</feature>
<gene>
    <name evidence="4" type="ordered locus">Maqu_1508</name>
</gene>
<dbReference type="STRING" id="351348.Maqu_1508"/>
<dbReference type="HOGENOM" id="CLU_108835_3_2_6"/>
<evidence type="ECO:0000259" key="3">
    <source>
        <dbReference type="Pfam" id="PF13511"/>
    </source>
</evidence>
<dbReference type="InterPro" id="IPR025392">
    <property type="entry name" value="DUF4124"/>
</dbReference>
<feature type="chain" id="PRO_5002639065" description="DUF4124 domain-containing protein" evidence="2">
    <location>
        <begin position="31"/>
        <end position="163"/>
    </location>
</feature>
<evidence type="ECO:0000313" key="5">
    <source>
        <dbReference type="Proteomes" id="UP000000998"/>
    </source>
</evidence>
<sequence precursor="true">MLGCYISLQGGNLMRFLALLLTALSFSAAAQVYKWTDENGVTHFGTQPPAGQHESVHIRESSPGAMGKGNPASSDLELRAQRLELKRKREELQRKVDRREAAARAEAARGPEESWACKYSKDRVEEYEVRLRELGRRGYQQWEKDQLESWKREAEREVQRDCN</sequence>
<reference evidence="5" key="1">
    <citation type="journal article" date="2011" name="Appl. Environ. Microbiol.">
        <title>Genomic potential of Marinobacter aquaeolei, a biogeochemical 'opportunitroph'.</title>
        <authorList>
            <person name="Singer E."/>
            <person name="Webb E.A."/>
            <person name="Nelson W.C."/>
            <person name="Heidelberg J.F."/>
            <person name="Ivanova N."/>
            <person name="Pati A."/>
            <person name="Edwards K.J."/>
        </authorList>
    </citation>
    <scope>NUCLEOTIDE SEQUENCE [LARGE SCALE GENOMIC DNA]</scope>
    <source>
        <strain evidence="5">ATCC 700491 / DSM 11845 / VT8</strain>
    </source>
</reference>
<name>A1U0S3_MARN8</name>
<evidence type="ECO:0000256" key="2">
    <source>
        <dbReference type="SAM" id="SignalP"/>
    </source>
</evidence>
<dbReference type="EMBL" id="CP000514">
    <property type="protein sequence ID" value="ABM18592.1"/>
    <property type="molecule type" value="Genomic_DNA"/>
</dbReference>
<dbReference type="Pfam" id="PF13511">
    <property type="entry name" value="DUF4124"/>
    <property type="match status" value="1"/>
</dbReference>
<feature type="compositionally biased region" description="Basic and acidic residues" evidence="1">
    <location>
        <begin position="94"/>
        <end position="112"/>
    </location>
</feature>
<protein>
    <recommendedName>
        <fullName evidence="3">DUF4124 domain-containing protein</fullName>
    </recommendedName>
</protein>